<comment type="similarity">
    <text evidence="2 7">Belongs to the cytochrome c oxidase subunit 3 family.</text>
</comment>
<evidence type="ECO:0000256" key="1">
    <source>
        <dbReference type="ARBA" id="ARBA00004651"/>
    </source>
</evidence>
<feature type="transmembrane region" description="Helical" evidence="8">
    <location>
        <begin position="103"/>
        <end position="127"/>
    </location>
</feature>
<evidence type="ECO:0000256" key="2">
    <source>
        <dbReference type="ARBA" id="ARBA00010581"/>
    </source>
</evidence>
<feature type="transmembrane region" description="Helical" evidence="8">
    <location>
        <begin position="147"/>
        <end position="165"/>
    </location>
</feature>
<dbReference type="GO" id="GO:0005886">
    <property type="term" value="C:plasma membrane"/>
    <property type="evidence" value="ECO:0007669"/>
    <property type="project" value="UniProtKB-SubCell"/>
</dbReference>
<feature type="transmembrane region" description="Helical" evidence="8">
    <location>
        <begin position="217"/>
        <end position="242"/>
    </location>
</feature>
<dbReference type="RefSeq" id="WP_089869717.1">
    <property type="nucleotide sequence ID" value="NZ_FOTC01000002.1"/>
</dbReference>
<dbReference type="InterPro" id="IPR013833">
    <property type="entry name" value="Cyt_c_oxidase_su3_a-hlx"/>
</dbReference>
<dbReference type="InterPro" id="IPR035973">
    <property type="entry name" value="Cyt_c_oxidase_su3-like_sf"/>
</dbReference>
<evidence type="ECO:0000256" key="7">
    <source>
        <dbReference type="RuleBase" id="RU003376"/>
    </source>
</evidence>
<evidence type="ECO:0000256" key="6">
    <source>
        <dbReference type="ARBA" id="ARBA00023136"/>
    </source>
</evidence>
<dbReference type="PANTHER" id="PTHR11403:SF2">
    <property type="entry name" value="CYTOCHROME BO(3) UBIQUINOL OXIDASE SUBUNIT 3"/>
    <property type="match status" value="1"/>
</dbReference>
<dbReference type="Gene3D" id="1.20.120.80">
    <property type="entry name" value="Cytochrome c oxidase, subunit III, four-helix bundle"/>
    <property type="match status" value="1"/>
</dbReference>
<dbReference type="SUPFAM" id="SSF81452">
    <property type="entry name" value="Cytochrome c oxidase subunit III-like"/>
    <property type="match status" value="1"/>
</dbReference>
<dbReference type="InterPro" id="IPR000298">
    <property type="entry name" value="Cyt_c_oxidase-like_su3"/>
</dbReference>
<dbReference type="GO" id="GO:0004129">
    <property type="term" value="F:cytochrome-c oxidase activity"/>
    <property type="evidence" value="ECO:0007669"/>
    <property type="project" value="InterPro"/>
</dbReference>
<dbReference type="EMBL" id="FOTC01000002">
    <property type="protein sequence ID" value="SFL10648.1"/>
    <property type="molecule type" value="Genomic_DNA"/>
</dbReference>
<dbReference type="Proteomes" id="UP000199607">
    <property type="component" value="Unassembled WGS sequence"/>
</dbReference>
<dbReference type="InterPro" id="IPR024791">
    <property type="entry name" value="Cyt_c/ubiquinol_Oxase_su3"/>
</dbReference>
<evidence type="ECO:0000256" key="4">
    <source>
        <dbReference type="ARBA" id="ARBA00022692"/>
    </source>
</evidence>
<evidence type="ECO:0000259" key="9">
    <source>
        <dbReference type="PROSITE" id="PS50253"/>
    </source>
</evidence>
<dbReference type="STRING" id="553466.SAMN04487950_2482"/>
<keyword evidence="11" id="KW-1185">Reference proteome</keyword>
<feature type="transmembrane region" description="Helical" evidence="8">
    <location>
        <begin position="62"/>
        <end position="82"/>
    </location>
</feature>
<dbReference type="PROSITE" id="PS50253">
    <property type="entry name" value="COX3"/>
    <property type="match status" value="1"/>
</dbReference>
<dbReference type="FunFam" id="1.20.120.80:FF:000001">
    <property type="entry name" value="Cytochrome (Ubi)quinol oxidase subunit III"/>
    <property type="match status" value="1"/>
</dbReference>
<comment type="subcellular location">
    <subcellularLocation>
        <location evidence="1 7">Cell membrane</location>
        <topology evidence="1 7">Multi-pass membrane protein</topology>
    </subcellularLocation>
</comment>
<keyword evidence="4 7" id="KW-0812">Transmembrane</keyword>
<evidence type="ECO:0000256" key="8">
    <source>
        <dbReference type="SAM" id="Phobius"/>
    </source>
</evidence>
<dbReference type="AlphaFoldDB" id="A0A1I4EY48"/>
<feature type="domain" description="Heme-copper oxidase subunit III family profile" evidence="9">
    <location>
        <begin position="18"/>
        <end position="283"/>
    </location>
</feature>
<keyword evidence="5 8" id="KW-1133">Transmembrane helix</keyword>
<keyword evidence="3" id="KW-1003">Cell membrane</keyword>
<evidence type="ECO:0000256" key="5">
    <source>
        <dbReference type="ARBA" id="ARBA00022989"/>
    </source>
</evidence>
<reference evidence="11" key="1">
    <citation type="submission" date="2016-10" db="EMBL/GenBank/DDBJ databases">
        <authorList>
            <person name="Varghese N."/>
            <person name="Submissions S."/>
        </authorList>
    </citation>
    <scope>NUCLEOTIDE SEQUENCE [LARGE SCALE GENOMIC DNA]</scope>
    <source>
        <strain evidence="11">CGMCC 1.7738</strain>
    </source>
</reference>
<accession>A0A1I4EY48</accession>
<organism evidence="10 11">
    <name type="scientific">Halogranum rubrum</name>
    <dbReference type="NCBI Taxonomy" id="553466"/>
    <lineage>
        <taxon>Archaea</taxon>
        <taxon>Methanobacteriati</taxon>
        <taxon>Methanobacteriota</taxon>
        <taxon>Stenosarchaea group</taxon>
        <taxon>Halobacteria</taxon>
        <taxon>Halobacteriales</taxon>
        <taxon>Haloferacaceae</taxon>
    </lineage>
</organism>
<dbReference type="PANTHER" id="PTHR11403">
    <property type="entry name" value="CYTOCHROME C OXIDASE SUBUNIT III"/>
    <property type="match status" value="1"/>
</dbReference>
<proteinExistence type="inferred from homology"/>
<feature type="transmembrane region" description="Helical" evidence="8">
    <location>
        <begin position="177"/>
        <end position="197"/>
    </location>
</feature>
<name>A0A1I4EY48_9EURY</name>
<feature type="transmembrane region" description="Helical" evidence="8">
    <location>
        <begin position="263"/>
        <end position="282"/>
    </location>
</feature>
<feature type="transmembrane region" description="Helical" evidence="8">
    <location>
        <begin position="29"/>
        <end position="50"/>
    </location>
</feature>
<dbReference type="CDD" id="cd00386">
    <property type="entry name" value="Heme_Cu_Oxidase_III_like"/>
    <property type="match status" value="1"/>
</dbReference>
<evidence type="ECO:0000313" key="11">
    <source>
        <dbReference type="Proteomes" id="UP000199607"/>
    </source>
</evidence>
<gene>
    <name evidence="10" type="ORF">SAMN04487950_2482</name>
</gene>
<protein>
    <submittedName>
        <fullName evidence="10">Cytochrome c oxidase subunit 3</fullName>
    </submittedName>
</protein>
<dbReference type="GO" id="GO:0019646">
    <property type="term" value="P:aerobic electron transport chain"/>
    <property type="evidence" value="ECO:0007669"/>
    <property type="project" value="InterPro"/>
</dbReference>
<keyword evidence="6 8" id="KW-0472">Membrane</keyword>
<evidence type="ECO:0000313" key="10">
    <source>
        <dbReference type="EMBL" id="SFL10648.1"/>
    </source>
</evidence>
<sequence length="289" mass="31382">MSTEDSHDDHGHHLPAVEDWPRGFGEASWWPFVTAIGGAGIYVAAALYIIGSGEDPLVSPIIGQAVGIGSIGVLLIGIYGWLYHAFIVKFWERGESDDHGSGLRWGMIAFLGSELGTFGALFGYYFYIRAGATWPPAGMPEGLAGSLVLANTALLVASSFTLHWAEVSLRNENRRSFILGLLTTLILGTVFIGGQIVEYYEFIVHEGFTFTEGIYASAFFGLTGLHGLHVTLGAVLIGIVFVRALRGQYSARRHVSVTTASMYWHFVDVVWIFLVVVLYFGAEIGGAIQ</sequence>
<dbReference type="Pfam" id="PF00510">
    <property type="entry name" value="COX3"/>
    <property type="match status" value="1"/>
</dbReference>
<evidence type="ECO:0000256" key="3">
    <source>
        <dbReference type="ARBA" id="ARBA00022475"/>
    </source>
</evidence>